<keyword evidence="3 5" id="KW-1133">Transmembrane helix</keyword>
<protein>
    <recommendedName>
        <fullName evidence="8">G-protein coupled receptors family 2 profile 2 domain-containing protein</fullName>
    </recommendedName>
</protein>
<dbReference type="Proteomes" id="UP000193498">
    <property type="component" value="Unassembled WGS sequence"/>
</dbReference>
<dbReference type="GO" id="GO:0004930">
    <property type="term" value="F:G protein-coupled receptor activity"/>
    <property type="evidence" value="ECO:0007669"/>
    <property type="project" value="TreeGrafter"/>
</dbReference>
<evidence type="ECO:0000313" key="7">
    <source>
        <dbReference type="Proteomes" id="UP000193498"/>
    </source>
</evidence>
<dbReference type="PANTHER" id="PTHR23112">
    <property type="entry name" value="G PROTEIN-COUPLED RECEPTOR 157-RELATED"/>
    <property type="match status" value="1"/>
</dbReference>
<feature type="transmembrane region" description="Helical" evidence="5">
    <location>
        <begin position="130"/>
        <end position="149"/>
    </location>
</feature>
<evidence type="ECO:0000256" key="5">
    <source>
        <dbReference type="SAM" id="Phobius"/>
    </source>
</evidence>
<evidence type="ECO:0000256" key="1">
    <source>
        <dbReference type="ARBA" id="ARBA00004141"/>
    </source>
</evidence>
<feature type="transmembrane region" description="Helical" evidence="5">
    <location>
        <begin position="234"/>
        <end position="257"/>
    </location>
</feature>
<evidence type="ECO:0000256" key="4">
    <source>
        <dbReference type="ARBA" id="ARBA00023136"/>
    </source>
</evidence>
<gene>
    <name evidence="6" type="ORF">K493DRAFT_335093</name>
</gene>
<accession>A0A1Y1YST1</accession>
<keyword evidence="2 5" id="KW-0812">Transmembrane</keyword>
<dbReference type="GO" id="GO:0007189">
    <property type="term" value="P:adenylate cyclase-activating G protein-coupled receptor signaling pathway"/>
    <property type="evidence" value="ECO:0007669"/>
    <property type="project" value="TreeGrafter"/>
</dbReference>
<evidence type="ECO:0000313" key="6">
    <source>
        <dbReference type="EMBL" id="ORY01088.1"/>
    </source>
</evidence>
<keyword evidence="7" id="KW-1185">Reference proteome</keyword>
<dbReference type="AlphaFoldDB" id="A0A1Y1YST1"/>
<evidence type="ECO:0000256" key="2">
    <source>
        <dbReference type="ARBA" id="ARBA00022692"/>
    </source>
</evidence>
<organism evidence="6 7">
    <name type="scientific">Basidiobolus meristosporus CBS 931.73</name>
    <dbReference type="NCBI Taxonomy" id="1314790"/>
    <lineage>
        <taxon>Eukaryota</taxon>
        <taxon>Fungi</taxon>
        <taxon>Fungi incertae sedis</taxon>
        <taxon>Zoopagomycota</taxon>
        <taxon>Entomophthoromycotina</taxon>
        <taxon>Basidiobolomycetes</taxon>
        <taxon>Basidiobolales</taxon>
        <taxon>Basidiobolaceae</taxon>
        <taxon>Basidiobolus</taxon>
    </lineage>
</organism>
<feature type="transmembrane region" description="Helical" evidence="5">
    <location>
        <begin position="99"/>
        <end position="118"/>
    </location>
</feature>
<evidence type="ECO:0008006" key="8">
    <source>
        <dbReference type="Google" id="ProtNLM"/>
    </source>
</evidence>
<feature type="transmembrane region" description="Helical" evidence="5">
    <location>
        <begin position="269"/>
        <end position="290"/>
    </location>
</feature>
<dbReference type="InParanoid" id="A0A1Y1YST1"/>
<evidence type="ECO:0000256" key="3">
    <source>
        <dbReference type="ARBA" id="ARBA00022989"/>
    </source>
</evidence>
<proteinExistence type="predicted"/>
<dbReference type="EMBL" id="MCFE01000074">
    <property type="protein sequence ID" value="ORY01088.1"/>
    <property type="molecule type" value="Genomic_DNA"/>
</dbReference>
<sequence length="390" mass="44476">MGAYSGTQNHISDHQANIISQETIWTNVISMIMAFTVVIVYFGIFLCNRRLVDRVTLRLTVASSISDLIYSASMLWGAFITADGLDCQIFMWSFVEFTLLPLFLSIAIATNLCAVYLLGIRQTQRFEAYYYGVPILLSLAISIPLPVFHRFGWLDDAKLCWYAPNGRETLIWLSLTYHLWIILSVIILIVQVAFLIRKLKSDQDINVQSVKPGEKISKTVTTIEKRMDKTVQRVLARVLLYPLVPTVTQSLSIIVYMNAFSSGYWNFGLMFSWCFFAAIQATLNAVVFFFDPAVHNTWKQLKEHLKQTYAQDLSSEDTSEWTRTRRAKLWAVSKIVGPIKATQVGYFSNNSYLQAMSLFIVTKTDIKIPEGVVDTTIQVDEDVMESLSYY</sequence>
<comment type="subcellular location">
    <subcellularLocation>
        <location evidence="1">Membrane</location>
        <topology evidence="1">Multi-pass membrane protein</topology>
    </subcellularLocation>
</comment>
<dbReference type="PANTHER" id="PTHR23112:SF0">
    <property type="entry name" value="TRANSMEMBRANE PROTEIN 116"/>
    <property type="match status" value="1"/>
</dbReference>
<keyword evidence="4 5" id="KW-0472">Membrane</keyword>
<feature type="transmembrane region" description="Helical" evidence="5">
    <location>
        <begin position="24"/>
        <end position="47"/>
    </location>
</feature>
<name>A0A1Y1YST1_9FUNG</name>
<reference evidence="6 7" key="1">
    <citation type="submission" date="2016-07" db="EMBL/GenBank/DDBJ databases">
        <title>Pervasive Adenine N6-methylation of Active Genes in Fungi.</title>
        <authorList>
            <consortium name="DOE Joint Genome Institute"/>
            <person name="Mondo S.J."/>
            <person name="Dannebaum R.O."/>
            <person name="Kuo R.C."/>
            <person name="Labutti K."/>
            <person name="Haridas S."/>
            <person name="Kuo A."/>
            <person name="Salamov A."/>
            <person name="Ahrendt S.R."/>
            <person name="Lipzen A."/>
            <person name="Sullivan W."/>
            <person name="Andreopoulos W.B."/>
            <person name="Clum A."/>
            <person name="Lindquist E."/>
            <person name="Daum C."/>
            <person name="Ramamoorthy G.K."/>
            <person name="Gryganskyi A."/>
            <person name="Culley D."/>
            <person name="Magnuson J.K."/>
            <person name="James T.Y."/>
            <person name="O'Malley M.A."/>
            <person name="Stajich J.E."/>
            <person name="Spatafora J.W."/>
            <person name="Visel A."/>
            <person name="Grigoriev I.V."/>
        </authorList>
    </citation>
    <scope>NUCLEOTIDE SEQUENCE [LARGE SCALE GENOMIC DNA]</scope>
    <source>
        <strain evidence="6 7">CBS 931.73</strain>
    </source>
</reference>
<feature type="transmembrane region" description="Helical" evidence="5">
    <location>
        <begin position="59"/>
        <end position="79"/>
    </location>
</feature>
<dbReference type="GO" id="GO:0005886">
    <property type="term" value="C:plasma membrane"/>
    <property type="evidence" value="ECO:0007669"/>
    <property type="project" value="TreeGrafter"/>
</dbReference>
<feature type="transmembrane region" description="Helical" evidence="5">
    <location>
        <begin position="169"/>
        <end position="196"/>
    </location>
</feature>
<comment type="caution">
    <text evidence="6">The sequence shown here is derived from an EMBL/GenBank/DDBJ whole genome shotgun (WGS) entry which is preliminary data.</text>
</comment>